<evidence type="ECO:0000256" key="4">
    <source>
        <dbReference type="ARBA" id="ARBA00022679"/>
    </source>
</evidence>
<keyword evidence="10" id="KW-1185">Reference proteome</keyword>
<dbReference type="GO" id="GO:0009401">
    <property type="term" value="P:phosphoenolpyruvate-dependent sugar phosphotransferase system"/>
    <property type="evidence" value="ECO:0007669"/>
    <property type="project" value="UniProtKB-KW"/>
</dbReference>
<keyword evidence="1" id="KW-0813">Transport</keyword>
<dbReference type="STRING" id="1074467.JP39_03395"/>
<accession>A0A0K2LB10</accession>
<dbReference type="KEGG" id="lhi:JP39_03395"/>
<dbReference type="SUPFAM" id="SSF52794">
    <property type="entry name" value="PTS system IIB component-like"/>
    <property type="match status" value="1"/>
</dbReference>
<dbReference type="InterPro" id="IPR051819">
    <property type="entry name" value="PTS_sugar-specific_EIIB"/>
</dbReference>
<proteinExistence type="predicted"/>
<evidence type="ECO:0000256" key="6">
    <source>
        <dbReference type="ARBA" id="ARBA00022777"/>
    </source>
</evidence>
<evidence type="ECO:0000256" key="3">
    <source>
        <dbReference type="ARBA" id="ARBA00022597"/>
    </source>
</evidence>
<sequence length="102" mass="11113">MKQLKIAIFCSGGFSTSLIGAKMQKVYDAEGKDVKVDAYDFGMVDEVGDDADVILLAPQIGWAFDQTKKGHPNTKVILLTMQQFGSMDGQVLVDVLKEKGID</sequence>
<dbReference type="Proteomes" id="UP000061546">
    <property type="component" value="Chromosome"/>
</dbReference>
<feature type="modified residue" description="Phosphocysteine; by EIIA" evidence="7">
    <location>
        <position position="10"/>
    </location>
</feature>
<keyword evidence="6" id="KW-0418">Kinase</keyword>
<name>A0A0K2LB10_9LACO</name>
<evidence type="ECO:0000313" key="9">
    <source>
        <dbReference type="EMBL" id="ALB28481.1"/>
    </source>
</evidence>
<evidence type="ECO:0000259" key="8">
    <source>
        <dbReference type="PROSITE" id="PS51100"/>
    </source>
</evidence>
<dbReference type="Gene3D" id="3.40.50.2300">
    <property type="match status" value="1"/>
</dbReference>
<evidence type="ECO:0000256" key="2">
    <source>
        <dbReference type="ARBA" id="ARBA00022553"/>
    </source>
</evidence>
<evidence type="ECO:0000256" key="1">
    <source>
        <dbReference type="ARBA" id="ARBA00022448"/>
    </source>
</evidence>
<dbReference type="PROSITE" id="PS51100">
    <property type="entry name" value="PTS_EIIB_TYPE_3"/>
    <property type="match status" value="1"/>
</dbReference>
<evidence type="ECO:0000256" key="5">
    <source>
        <dbReference type="ARBA" id="ARBA00022683"/>
    </source>
</evidence>
<dbReference type="InterPro" id="IPR003501">
    <property type="entry name" value="PTS_EIIB_2/3"/>
</dbReference>
<dbReference type="InterPro" id="IPR036095">
    <property type="entry name" value="PTS_EIIB-like_sf"/>
</dbReference>
<dbReference type="GO" id="GO:0016301">
    <property type="term" value="F:kinase activity"/>
    <property type="evidence" value="ECO:0007669"/>
    <property type="project" value="UniProtKB-KW"/>
</dbReference>
<dbReference type="PANTHER" id="PTHR34581:SF2">
    <property type="entry name" value="PTS SYSTEM N,N'-DIACETYLCHITOBIOSE-SPECIFIC EIIB COMPONENT"/>
    <property type="match status" value="1"/>
</dbReference>
<dbReference type="RefSeq" id="WP_041499302.1">
    <property type="nucleotide sequence ID" value="NZ_BJDV01000008.1"/>
</dbReference>
<feature type="domain" description="PTS EIIB type-3" evidence="8">
    <location>
        <begin position="3"/>
        <end position="102"/>
    </location>
</feature>
<dbReference type="GO" id="GO:0008982">
    <property type="term" value="F:protein-N(PI)-phosphohistidine-sugar phosphotransferase activity"/>
    <property type="evidence" value="ECO:0007669"/>
    <property type="project" value="InterPro"/>
</dbReference>
<dbReference type="OrthoDB" id="9808134at2"/>
<organism evidence="9 10">
    <name type="scientific">Companilactobacillus heilongjiangensis</name>
    <dbReference type="NCBI Taxonomy" id="1074467"/>
    <lineage>
        <taxon>Bacteria</taxon>
        <taxon>Bacillati</taxon>
        <taxon>Bacillota</taxon>
        <taxon>Bacilli</taxon>
        <taxon>Lactobacillales</taxon>
        <taxon>Lactobacillaceae</taxon>
        <taxon>Companilactobacillus</taxon>
    </lineage>
</organism>
<keyword evidence="4" id="KW-0808">Transferase</keyword>
<evidence type="ECO:0000313" key="10">
    <source>
        <dbReference type="Proteomes" id="UP000061546"/>
    </source>
</evidence>
<dbReference type="EMBL" id="CP012559">
    <property type="protein sequence ID" value="ALB28481.1"/>
    <property type="molecule type" value="Genomic_DNA"/>
</dbReference>
<dbReference type="AlphaFoldDB" id="A0A0K2LB10"/>
<protein>
    <submittedName>
        <fullName evidence="9">Transcription antiterminator</fullName>
    </submittedName>
</protein>
<reference evidence="9 10" key="1">
    <citation type="submission" date="2015-08" db="EMBL/GenBank/DDBJ databases">
        <title>Genomic sequence of Lactobacillus heilongjiangensis DSM 28069, isolated from Chinese traditional pickle.</title>
        <authorList>
            <person name="Jiang X."/>
            <person name="Zheng B."/>
            <person name="Cheng H."/>
        </authorList>
    </citation>
    <scope>NUCLEOTIDE SEQUENCE [LARGE SCALE GENOMIC DNA]</scope>
    <source>
        <strain evidence="9 10">DSM 28069</strain>
    </source>
</reference>
<dbReference type="PANTHER" id="PTHR34581">
    <property type="entry name" value="PTS SYSTEM N,N'-DIACETYLCHITOBIOSE-SPECIFIC EIIB COMPONENT"/>
    <property type="match status" value="1"/>
</dbReference>
<dbReference type="Pfam" id="PF02302">
    <property type="entry name" value="PTS_IIB"/>
    <property type="match status" value="1"/>
</dbReference>
<keyword evidence="5" id="KW-0598">Phosphotransferase system</keyword>
<keyword evidence="2" id="KW-0597">Phosphoprotein</keyword>
<keyword evidence="3" id="KW-0762">Sugar transport</keyword>
<gene>
    <name evidence="9" type="ORF">JP39_03395</name>
</gene>
<evidence type="ECO:0000256" key="7">
    <source>
        <dbReference type="PROSITE-ProRule" id="PRU00423"/>
    </source>
</evidence>
<dbReference type="InterPro" id="IPR013012">
    <property type="entry name" value="PTS_EIIB_3"/>
</dbReference>